<dbReference type="InterPro" id="IPR032675">
    <property type="entry name" value="LRR_dom_sf"/>
</dbReference>
<reference evidence="11" key="1">
    <citation type="submission" date="2017-07" db="EMBL/GenBank/DDBJ databases">
        <title>Taro Niue Genome Assembly and Annotation.</title>
        <authorList>
            <person name="Atibalentja N."/>
            <person name="Keating K."/>
            <person name="Fields C.J."/>
        </authorList>
    </citation>
    <scope>NUCLEOTIDE SEQUENCE</scope>
    <source>
        <strain evidence="11">Niue_2</strain>
        <tissue evidence="11">Leaf</tissue>
    </source>
</reference>
<dbReference type="Gene3D" id="1.20.5.4130">
    <property type="match status" value="1"/>
</dbReference>
<keyword evidence="4" id="KW-0547">Nucleotide-binding</keyword>
<dbReference type="InterPro" id="IPR056789">
    <property type="entry name" value="LRR_R13L1-DRL21"/>
</dbReference>
<evidence type="ECO:0000259" key="8">
    <source>
        <dbReference type="Pfam" id="PF18052"/>
    </source>
</evidence>
<dbReference type="Pfam" id="PF23559">
    <property type="entry name" value="WHD_DRP"/>
    <property type="match status" value="1"/>
</dbReference>
<feature type="domain" description="Disease resistance protein winged helix" evidence="9">
    <location>
        <begin position="318"/>
        <end position="381"/>
    </location>
</feature>
<feature type="domain" description="Disease resistance N-terminal" evidence="8">
    <location>
        <begin position="12"/>
        <end position="97"/>
    </location>
</feature>
<name>A0A843WAU2_COLES</name>
<dbReference type="InterPro" id="IPR027417">
    <property type="entry name" value="P-loop_NTPase"/>
</dbReference>
<dbReference type="InterPro" id="IPR058922">
    <property type="entry name" value="WHD_DRP"/>
</dbReference>
<dbReference type="OrthoDB" id="786661at2759"/>
<dbReference type="AlphaFoldDB" id="A0A843WAU2"/>
<dbReference type="PANTHER" id="PTHR36766:SF70">
    <property type="entry name" value="DISEASE RESISTANCE PROTEIN RGA4"/>
    <property type="match status" value="1"/>
</dbReference>
<gene>
    <name evidence="11" type="ORF">Taro_034697</name>
</gene>
<evidence type="ECO:0000256" key="4">
    <source>
        <dbReference type="ARBA" id="ARBA00022741"/>
    </source>
</evidence>
<sequence>MSIGEALLSNVLPVLLEKLASPVVSELGKLYGVKDEIAKLRRTVERLQAMLHDAEQKKLVEGQGDMLWLREIKTTLHAAEDLVDEIEYEGLRCEVMKSSADGRRHGADGNCLVSFMSEKLCKFCSRLTPHVVSFRCQMAHKIGDLRRKLDEISKEKKDFKLDGMSGSKANLSEIDRPAETTALLGTPKVFGRDEVKNNRLANVADILHPKKIELKDLSFPDSWSIFETYAFGDAHSPNYQILESIGMEIVKKLKGVPLAISVIGGLLGSESDERRWRDVLDSKLWELEQGGHGILPALKLSYEFLPYHLKKCFIYCCVWPKNRHFSVYELVQLWMAQDFVRPQGNRCMEDVGVDCIKELLNRSLIQVVYDGYMIHDLLHDLGQQILEQEYYRIGPEPDQVQKLPKDAQSKVHLVASYSEAPGNMREILYEFKSLRTLAFWPGSAPYKLQIDLFHIVKGLRVFDICGSSIDALPVSISYLKHLRYLDLRFTNIECLPETLCSLYFLQTLRLQGCDKLKSLPSGMSNLVNLHYLEARTELVSNIAQIWKLIHLQYLEVFSVSEENRNRLGDLKNMRELRGRLCIQNLERVKTREVAADATILKNMQYLKSLELRWGDGQNVNQTCNYPAVSIIQFLQPPQHLKKLIIKSYAGTNFPSWMNNVSIPVLEHLYLHNCTNLNPFSPLGQLHFLKTLHIIGCPQLKELSQLPPALENLILQEVGLVVLSGRLHHLPLQRVILCQIPELKQLPVLPFTLRELTIEDVGLQALPELISQGCGVSVTITTTTTTTTRGSYIDEDKSNDYLGEPALSTLKIHNCPHLTTLDGGLLKQQHLRHLKVLSIKRCWELVNWPEGGGFQSTLYSLADELSIESCPTLAEFPEGTRLSLSLKKLVVKGSPMVPNRLMLGQVHNVDDVDVDMDYSNLEQCANEALQHILVVEQLTIAYFQVDDDVGLGAESFVALTYKCIGFSSNGEMYGSTGGAWDCAGKKKKKGWRMSTGGSLRR</sequence>
<dbReference type="EMBL" id="NMUH01002760">
    <property type="protein sequence ID" value="MQM01935.1"/>
    <property type="molecule type" value="Genomic_DNA"/>
</dbReference>
<evidence type="ECO:0000256" key="2">
    <source>
        <dbReference type="ARBA" id="ARBA00022614"/>
    </source>
</evidence>
<feature type="coiled-coil region" evidence="7">
    <location>
        <begin position="30"/>
        <end position="89"/>
    </location>
</feature>
<evidence type="ECO:0000256" key="5">
    <source>
        <dbReference type="ARBA" id="ARBA00022821"/>
    </source>
</evidence>
<evidence type="ECO:0000259" key="10">
    <source>
        <dbReference type="Pfam" id="PF25019"/>
    </source>
</evidence>
<keyword evidence="3" id="KW-0677">Repeat</keyword>
<dbReference type="Gene3D" id="1.10.10.10">
    <property type="entry name" value="Winged helix-like DNA-binding domain superfamily/Winged helix DNA-binding domain"/>
    <property type="match status" value="1"/>
</dbReference>
<evidence type="ECO:0000256" key="1">
    <source>
        <dbReference type="ARBA" id="ARBA00008894"/>
    </source>
</evidence>
<dbReference type="GO" id="GO:0005524">
    <property type="term" value="F:ATP binding"/>
    <property type="evidence" value="ECO:0007669"/>
    <property type="project" value="UniProtKB-KW"/>
</dbReference>
<keyword evidence="12" id="KW-1185">Reference proteome</keyword>
<dbReference type="SUPFAM" id="SSF52540">
    <property type="entry name" value="P-loop containing nucleoside triphosphate hydrolases"/>
    <property type="match status" value="1"/>
</dbReference>
<protein>
    <submittedName>
        <fullName evidence="11">Uncharacterized protein</fullName>
    </submittedName>
</protein>
<comment type="caution">
    <text evidence="11">The sequence shown here is derived from an EMBL/GenBank/DDBJ whole genome shotgun (WGS) entry which is preliminary data.</text>
</comment>
<dbReference type="Gene3D" id="3.80.10.10">
    <property type="entry name" value="Ribonuclease Inhibitor"/>
    <property type="match status" value="1"/>
</dbReference>
<evidence type="ECO:0000256" key="6">
    <source>
        <dbReference type="ARBA" id="ARBA00022840"/>
    </source>
</evidence>
<proteinExistence type="inferred from homology"/>
<evidence type="ECO:0000256" key="7">
    <source>
        <dbReference type="SAM" id="Coils"/>
    </source>
</evidence>
<evidence type="ECO:0000259" key="9">
    <source>
        <dbReference type="Pfam" id="PF23559"/>
    </source>
</evidence>
<keyword evidence="2" id="KW-0433">Leucine-rich repeat</keyword>
<dbReference type="Proteomes" id="UP000652761">
    <property type="component" value="Unassembled WGS sequence"/>
</dbReference>
<dbReference type="SUPFAM" id="SSF52058">
    <property type="entry name" value="L domain-like"/>
    <property type="match status" value="1"/>
</dbReference>
<dbReference type="InterPro" id="IPR036388">
    <property type="entry name" value="WH-like_DNA-bd_sf"/>
</dbReference>
<dbReference type="GO" id="GO:0006952">
    <property type="term" value="P:defense response"/>
    <property type="evidence" value="ECO:0007669"/>
    <property type="project" value="UniProtKB-KW"/>
</dbReference>
<keyword evidence="5" id="KW-0611">Plant defense</keyword>
<keyword evidence="7" id="KW-0175">Coiled coil</keyword>
<feature type="domain" description="R13L1/DRL21-like LRR repeat region" evidence="10">
    <location>
        <begin position="567"/>
        <end position="696"/>
    </location>
</feature>
<organism evidence="11 12">
    <name type="scientific">Colocasia esculenta</name>
    <name type="common">Wild taro</name>
    <name type="synonym">Arum esculentum</name>
    <dbReference type="NCBI Taxonomy" id="4460"/>
    <lineage>
        <taxon>Eukaryota</taxon>
        <taxon>Viridiplantae</taxon>
        <taxon>Streptophyta</taxon>
        <taxon>Embryophyta</taxon>
        <taxon>Tracheophyta</taxon>
        <taxon>Spermatophyta</taxon>
        <taxon>Magnoliopsida</taxon>
        <taxon>Liliopsida</taxon>
        <taxon>Araceae</taxon>
        <taxon>Aroideae</taxon>
        <taxon>Colocasieae</taxon>
        <taxon>Colocasia</taxon>
    </lineage>
</organism>
<dbReference type="PANTHER" id="PTHR36766">
    <property type="entry name" value="PLANT BROAD-SPECTRUM MILDEW RESISTANCE PROTEIN RPW8"/>
    <property type="match status" value="1"/>
</dbReference>
<dbReference type="InterPro" id="IPR042197">
    <property type="entry name" value="Apaf_helical"/>
</dbReference>
<keyword evidence="6" id="KW-0067">ATP-binding</keyword>
<dbReference type="Pfam" id="PF18052">
    <property type="entry name" value="Rx_N"/>
    <property type="match status" value="1"/>
</dbReference>
<dbReference type="Pfam" id="PF25019">
    <property type="entry name" value="LRR_R13L1-DRL21"/>
    <property type="match status" value="1"/>
</dbReference>
<dbReference type="InterPro" id="IPR041118">
    <property type="entry name" value="Rx_N"/>
</dbReference>
<dbReference type="GO" id="GO:0051707">
    <property type="term" value="P:response to other organism"/>
    <property type="evidence" value="ECO:0007669"/>
    <property type="project" value="UniProtKB-ARBA"/>
</dbReference>
<dbReference type="Gene3D" id="1.10.8.430">
    <property type="entry name" value="Helical domain of apoptotic protease-activating factors"/>
    <property type="match status" value="1"/>
</dbReference>
<evidence type="ECO:0000313" key="11">
    <source>
        <dbReference type="EMBL" id="MQM01935.1"/>
    </source>
</evidence>
<evidence type="ECO:0000313" key="12">
    <source>
        <dbReference type="Proteomes" id="UP000652761"/>
    </source>
</evidence>
<accession>A0A843WAU2</accession>
<comment type="similarity">
    <text evidence="1">Belongs to the disease resistance NB-LRR family.</text>
</comment>
<evidence type="ECO:0000256" key="3">
    <source>
        <dbReference type="ARBA" id="ARBA00022737"/>
    </source>
</evidence>
<dbReference type="GO" id="GO:0043531">
    <property type="term" value="F:ADP binding"/>
    <property type="evidence" value="ECO:0007669"/>
    <property type="project" value="InterPro"/>
</dbReference>